<organism evidence="1 2">
    <name type="scientific">Gimesia fumaroli</name>
    <dbReference type="NCBI Taxonomy" id="2527976"/>
    <lineage>
        <taxon>Bacteria</taxon>
        <taxon>Pseudomonadati</taxon>
        <taxon>Planctomycetota</taxon>
        <taxon>Planctomycetia</taxon>
        <taxon>Planctomycetales</taxon>
        <taxon>Planctomycetaceae</taxon>
        <taxon>Gimesia</taxon>
    </lineage>
</organism>
<protein>
    <submittedName>
        <fullName evidence="1">Uncharacterized protein</fullName>
    </submittedName>
</protein>
<gene>
    <name evidence="1" type="ORF">Enr17x_15660</name>
</gene>
<dbReference type="Proteomes" id="UP000318313">
    <property type="component" value="Chromosome"/>
</dbReference>
<dbReference type="KEGG" id="gfm:Enr17x_15660"/>
<accession>A0A518I8V8</accession>
<proteinExistence type="predicted"/>
<dbReference type="AlphaFoldDB" id="A0A518I8V8"/>
<evidence type="ECO:0000313" key="1">
    <source>
        <dbReference type="EMBL" id="QDV49546.1"/>
    </source>
</evidence>
<reference evidence="1 2" key="1">
    <citation type="submission" date="2019-03" db="EMBL/GenBank/DDBJ databases">
        <title>Deep-cultivation of Planctomycetes and their phenomic and genomic characterization uncovers novel biology.</title>
        <authorList>
            <person name="Wiegand S."/>
            <person name="Jogler M."/>
            <person name="Boedeker C."/>
            <person name="Pinto D."/>
            <person name="Vollmers J."/>
            <person name="Rivas-Marin E."/>
            <person name="Kohn T."/>
            <person name="Peeters S.H."/>
            <person name="Heuer A."/>
            <person name="Rast P."/>
            <person name="Oberbeckmann S."/>
            <person name="Bunk B."/>
            <person name="Jeske O."/>
            <person name="Meyerdierks A."/>
            <person name="Storesund J.E."/>
            <person name="Kallscheuer N."/>
            <person name="Luecker S."/>
            <person name="Lage O.M."/>
            <person name="Pohl T."/>
            <person name="Merkel B.J."/>
            <person name="Hornburger P."/>
            <person name="Mueller R.-W."/>
            <person name="Bruemmer F."/>
            <person name="Labrenz M."/>
            <person name="Spormann A.M."/>
            <person name="Op den Camp H."/>
            <person name="Overmann J."/>
            <person name="Amann R."/>
            <person name="Jetten M.S.M."/>
            <person name="Mascher T."/>
            <person name="Medema M.H."/>
            <person name="Devos D.P."/>
            <person name="Kaster A.-K."/>
            <person name="Ovreas L."/>
            <person name="Rohde M."/>
            <person name="Galperin M.Y."/>
            <person name="Jogler C."/>
        </authorList>
    </citation>
    <scope>NUCLEOTIDE SEQUENCE [LARGE SCALE GENOMIC DNA]</scope>
    <source>
        <strain evidence="1 2">Enr17</strain>
    </source>
</reference>
<evidence type="ECO:0000313" key="2">
    <source>
        <dbReference type="Proteomes" id="UP000318313"/>
    </source>
</evidence>
<dbReference type="RefSeq" id="WP_145307388.1">
    <property type="nucleotide sequence ID" value="NZ_CP037452.1"/>
</dbReference>
<name>A0A518I8V8_9PLAN</name>
<keyword evidence="2" id="KW-1185">Reference proteome</keyword>
<dbReference type="EMBL" id="CP037452">
    <property type="protein sequence ID" value="QDV49546.1"/>
    <property type="molecule type" value="Genomic_DNA"/>
</dbReference>
<sequence length="200" mass="22730">MEVTSSNSQLVKHNKELPEDKRSSHVLLKFAKPIRSSQTKEFFRIHLTPEMHTKGEEGFQTEILQGSRSQKGGLCKNCGQQMDRPAEAWCICRNDRCKNAGKRVYTGKPRGVIGVLIFPDFVCDVASETETLVNGNPFDVLRGKMTLQQFSQLPTYQVENKVEFVNQCLLQLDRRYPDSVLAGVYRAAGTICDMNHWTME</sequence>